<dbReference type="GO" id="GO:0008198">
    <property type="term" value="F:ferrous iron binding"/>
    <property type="evidence" value="ECO:0007669"/>
    <property type="project" value="Ensembl"/>
</dbReference>
<feature type="domain" description="DPH-type MB" evidence="6">
    <location>
        <begin position="138"/>
        <end position="193"/>
    </location>
</feature>
<evidence type="ECO:0000256" key="2">
    <source>
        <dbReference type="ARBA" id="ARBA00022723"/>
    </source>
</evidence>
<keyword evidence="8" id="KW-1185">Reference proteome</keyword>
<accession>A0A7N4NJG5</accession>
<dbReference type="FunCoup" id="A0A7N4NJG5">
    <property type="interactions" value="1911"/>
</dbReference>
<gene>
    <name evidence="7" type="primary">DNAJC24</name>
</gene>
<reference evidence="7" key="2">
    <citation type="submission" date="2025-08" db="UniProtKB">
        <authorList>
            <consortium name="Ensembl"/>
        </authorList>
    </citation>
    <scope>IDENTIFICATION</scope>
</reference>
<organism evidence="7 8">
    <name type="scientific">Sarcophilus harrisii</name>
    <name type="common">Tasmanian devil</name>
    <name type="synonym">Sarcophilus laniarius</name>
    <dbReference type="NCBI Taxonomy" id="9305"/>
    <lineage>
        <taxon>Eukaryota</taxon>
        <taxon>Metazoa</taxon>
        <taxon>Chordata</taxon>
        <taxon>Craniata</taxon>
        <taxon>Vertebrata</taxon>
        <taxon>Euteleostomi</taxon>
        <taxon>Mammalia</taxon>
        <taxon>Metatheria</taxon>
        <taxon>Dasyuromorphia</taxon>
        <taxon>Dasyuridae</taxon>
        <taxon>Sarcophilus</taxon>
    </lineage>
</organism>
<dbReference type="Pfam" id="PF05207">
    <property type="entry name" value="Zn_ribbon_CSL"/>
    <property type="match status" value="1"/>
</dbReference>
<reference evidence="7" key="3">
    <citation type="submission" date="2025-09" db="UniProtKB">
        <authorList>
            <consortium name="Ensembl"/>
        </authorList>
    </citation>
    <scope>IDENTIFICATION</scope>
</reference>
<name>A0A7N4NJG5_SARHA</name>
<dbReference type="Ensembl" id="ENSSHAT00000027451.1">
    <property type="protein sequence ID" value="ENSSHAP00000024333.1"/>
    <property type="gene ID" value="ENSSHAG00000025176.1"/>
</dbReference>
<feature type="domain" description="J" evidence="5">
    <location>
        <begin position="38"/>
        <end position="127"/>
    </location>
</feature>
<dbReference type="InterPro" id="IPR036671">
    <property type="entry name" value="DPH_MB_sf"/>
</dbReference>
<dbReference type="Gene3D" id="3.10.660.10">
    <property type="entry name" value="DPH Zinc finger"/>
    <property type="match status" value="1"/>
</dbReference>
<dbReference type="AlphaFoldDB" id="A0A7N4NJG5"/>
<dbReference type="SUPFAM" id="SSF144217">
    <property type="entry name" value="CSL zinc finger"/>
    <property type="match status" value="1"/>
</dbReference>
<keyword evidence="2" id="KW-0479">Metal-binding</keyword>
<sequence length="194" mass="21433">MRPGIPSADYPENATCAHCDTIGGVRSSESPGAEFGAQNYRLTSLGTFLFSIPSASSKRVSICYGFAPACPASLSPLLFDWQYHPDKQSADVPAGAVQECVQKFIEIDQAWKILGNEETKKAYDLQRREDDLRTVGPVDAQIYLEDMLWNKDDQCFTLSCRCGGKYCVSKDEAEEVNLICCDTCSLIIEIVQHS</sequence>
<evidence type="ECO:0000313" key="8">
    <source>
        <dbReference type="Proteomes" id="UP000007648"/>
    </source>
</evidence>
<keyword evidence="4" id="KW-0408">Iron</keyword>
<comment type="similarity">
    <text evidence="1">Belongs to the DPH4 family.</text>
</comment>
<dbReference type="InParanoid" id="A0A7N4NJG5"/>
<evidence type="ECO:0000259" key="5">
    <source>
        <dbReference type="PROSITE" id="PS50076"/>
    </source>
</evidence>
<dbReference type="PANTHER" id="PTHR45255">
    <property type="entry name" value="DNAJ HOMOLOG SUBFAMILY C MEMBER 24"/>
    <property type="match status" value="1"/>
</dbReference>
<dbReference type="SUPFAM" id="SSF46565">
    <property type="entry name" value="Chaperone J-domain"/>
    <property type="match status" value="1"/>
</dbReference>
<proteinExistence type="inferred from homology"/>
<dbReference type="InterPro" id="IPR007872">
    <property type="entry name" value="DPH_MB_dom"/>
</dbReference>
<dbReference type="GO" id="GO:0001671">
    <property type="term" value="F:ATPase activator activity"/>
    <property type="evidence" value="ECO:0007669"/>
    <property type="project" value="Ensembl"/>
</dbReference>
<keyword evidence="3" id="KW-0862">Zinc</keyword>
<dbReference type="GO" id="GO:0008270">
    <property type="term" value="F:zinc ion binding"/>
    <property type="evidence" value="ECO:0007669"/>
    <property type="project" value="Ensembl"/>
</dbReference>
<dbReference type="InterPro" id="IPR036869">
    <property type="entry name" value="J_dom_sf"/>
</dbReference>
<protein>
    <submittedName>
        <fullName evidence="7">DnaJ heat shock protein family (Hsp40) member C24</fullName>
    </submittedName>
</protein>
<evidence type="ECO:0000256" key="4">
    <source>
        <dbReference type="ARBA" id="ARBA00023004"/>
    </source>
</evidence>
<dbReference type="CDD" id="cd06257">
    <property type="entry name" value="DnaJ"/>
    <property type="match status" value="1"/>
</dbReference>
<dbReference type="PROSITE" id="PS50076">
    <property type="entry name" value="DNAJ_2"/>
    <property type="match status" value="1"/>
</dbReference>
<dbReference type="InterPro" id="IPR001623">
    <property type="entry name" value="DnaJ_domain"/>
</dbReference>
<evidence type="ECO:0000256" key="3">
    <source>
        <dbReference type="ARBA" id="ARBA00022833"/>
    </source>
</evidence>
<dbReference type="Proteomes" id="UP000007648">
    <property type="component" value="Unassembled WGS sequence"/>
</dbReference>
<dbReference type="PANTHER" id="PTHR45255:SF1">
    <property type="entry name" value="DNAJ HOMOLOG SUBFAMILY C MEMBER 24"/>
    <property type="match status" value="1"/>
</dbReference>
<reference evidence="7 8" key="1">
    <citation type="journal article" date="2011" name="Proc. Natl. Acad. Sci. U.S.A.">
        <title>Genetic diversity and population structure of the endangered marsupial Sarcophilus harrisii (Tasmanian devil).</title>
        <authorList>
            <person name="Miller W."/>
            <person name="Hayes V.M."/>
            <person name="Ratan A."/>
            <person name="Petersen D.C."/>
            <person name="Wittekindt N.E."/>
            <person name="Miller J."/>
            <person name="Walenz B."/>
            <person name="Knight J."/>
            <person name="Qi J."/>
            <person name="Zhao F."/>
            <person name="Wang Q."/>
            <person name="Bedoya-Reina O.C."/>
            <person name="Katiyar N."/>
            <person name="Tomsho L.P."/>
            <person name="Kasson L.M."/>
            <person name="Hardie R.A."/>
            <person name="Woodbridge P."/>
            <person name="Tindall E.A."/>
            <person name="Bertelsen M.F."/>
            <person name="Dixon D."/>
            <person name="Pyecroft S."/>
            <person name="Helgen K.M."/>
            <person name="Lesk A.M."/>
            <person name="Pringle T.H."/>
            <person name="Patterson N."/>
            <person name="Zhang Y."/>
            <person name="Kreiss A."/>
            <person name="Woods G.M."/>
            <person name="Jones M.E."/>
            <person name="Schuster S.C."/>
        </authorList>
    </citation>
    <scope>NUCLEOTIDE SEQUENCE [LARGE SCALE GENOMIC DNA]</scope>
</reference>
<evidence type="ECO:0000313" key="7">
    <source>
        <dbReference type="Ensembl" id="ENSSHAP00000024333.1"/>
    </source>
</evidence>
<dbReference type="GeneTree" id="ENSGT00390000005430"/>
<evidence type="ECO:0000256" key="1">
    <source>
        <dbReference type="ARBA" id="ARBA00006169"/>
    </source>
</evidence>
<dbReference type="FunFam" id="3.10.660.10:FF:000002">
    <property type="entry name" value="DnaJ (Hsp40) homolog, subfamily C, member 24"/>
    <property type="match status" value="1"/>
</dbReference>
<evidence type="ECO:0000259" key="6">
    <source>
        <dbReference type="PROSITE" id="PS51074"/>
    </source>
</evidence>
<dbReference type="PROSITE" id="PS51074">
    <property type="entry name" value="DPH_MB"/>
    <property type="match status" value="1"/>
</dbReference>
<dbReference type="Gene3D" id="1.10.287.110">
    <property type="entry name" value="DnaJ domain"/>
    <property type="match status" value="1"/>
</dbReference>